<keyword evidence="1" id="KW-0812">Transmembrane</keyword>
<gene>
    <name evidence="2" type="ORF">SAMN05216577_104238</name>
</gene>
<keyword evidence="1" id="KW-1133">Transmembrane helix</keyword>
<feature type="transmembrane region" description="Helical" evidence="1">
    <location>
        <begin position="228"/>
        <end position="246"/>
    </location>
</feature>
<protein>
    <submittedName>
        <fullName evidence="2">Uncharacterized protein</fullName>
    </submittedName>
</protein>
<accession>A0AAQ1KED5</accession>
<feature type="transmembrane region" description="Helical" evidence="1">
    <location>
        <begin position="281"/>
        <end position="304"/>
    </location>
</feature>
<evidence type="ECO:0000313" key="3">
    <source>
        <dbReference type="Proteomes" id="UP000183385"/>
    </source>
</evidence>
<feature type="transmembrane region" description="Helical" evidence="1">
    <location>
        <begin position="189"/>
        <end position="216"/>
    </location>
</feature>
<evidence type="ECO:0000313" key="2">
    <source>
        <dbReference type="EMBL" id="SFC32711.1"/>
    </source>
</evidence>
<sequence>MIGSLYNKKTDDTVQSANRVTSRVFHWLAVLAALWFLASTIYGTWLNYSPVPLSDSWEGIVDFYLRSLTDPWAWWHQHYDHRIFFSKIFFWLDMRYFGGRNLLLIPLNIALMLAICWTLYRYALRILGTANPDVRMPLLACLSMTSLAWMQWQNITWEFQSQFYLVYLFPLLCFYAHGRSVEHGGSAGWALASLALGFCSAFSMANGIFALPILVLLTAITTRSWRRAALVVVVAALAIGLFFFGYEETPGRKFGPSLLVNHPFKVIAYALAYLGNPFYWVFGNIQVAVAAGLGAVLLSLYLLVSPLRRSPFALGLLAYVLFIFCTAGATAFGRSLFNIELAASSRYTTPALSMWSALLILVVARWQLRFKAQTAVRVLFLLVAALLTGQQQRALYFHDPDPISLAPHAKAVLALGLQMGIDDPQAPARLFPFASADEMRRYFGNARQAGVSIFSAASAFPANSVGQPIAGLQATPCPVEQLDARQVDAAHQASQVQGKLGSTGGKHYRYVFFVDGEQKVTGVALLGRTVLDTYSLTAGRKLFDGYVFGEPRVQTYCR</sequence>
<dbReference type="AlphaFoldDB" id="A0AAQ1KED5"/>
<name>A0AAQ1KED5_9PSED</name>
<feature type="transmembrane region" description="Helical" evidence="1">
    <location>
        <begin position="24"/>
        <end position="45"/>
    </location>
</feature>
<keyword evidence="3" id="KW-1185">Reference proteome</keyword>
<feature type="transmembrane region" description="Helical" evidence="1">
    <location>
        <begin position="159"/>
        <end position="177"/>
    </location>
</feature>
<feature type="transmembrane region" description="Helical" evidence="1">
    <location>
        <begin position="316"/>
        <end position="337"/>
    </location>
</feature>
<keyword evidence="1" id="KW-0472">Membrane</keyword>
<proteinExistence type="predicted"/>
<feature type="transmembrane region" description="Helical" evidence="1">
    <location>
        <begin position="102"/>
        <end position="124"/>
    </location>
</feature>
<evidence type="ECO:0000256" key="1">
    <source>
        <dbReference type="SAM" id="Phobius"/>
    </source>
</evidence>
<dbReference type="Proteomes" id="UP000183385">
    <property type="component" value="Unassembled WGS sequence"/>
</dbReference>
<reference evidence="2 3" key="1">
    <citation type="submission" date="2016-10" db="EMBL/GenBank/DDBJ databases">
        <authorList>
            <person name="Varghese N."/>
            <person name="Submissions S."/>
        </authorList>
    </citation>
    <scope>NUCLEOTIDE SEQUENCE [LARGE SCALE GENOMIC DNA]</scope>
    <source>
        <strain evidence="2 3">LMG 18378</strain>
    </source>
</reference>
<dbReference type="EMBL" id="FOLS01000004">
    <property type="protein sequence ID" value="SFC32711.1"/>
    <property type="molecule type" value="Genomic_DNA"/>
</dbReference>
<organism evidence="2 3">
    <name type="scientific">Pseudomonas citronellolis</name>
    <dbReference type="NCBI Taxonomy" id="53408"/>
    <lineage>
        <taxon>Bacteria</taxon>
        <taxon>Pseudomonadati</taxon>
        <taxon>Pseudomonadota</taxon>
        <taxon>Gammaproteobacteria</taxon>
        <taxon>Pseudomonadales</taxon>
        <taxon>Pseudomonadaceae</taxon>
        <taxon>Pseudomonas</taxon>
    </lineage>
</organism>
<comment type="caution">
    <text evidence="2">The sequence shown here is derived from an EMBL/GenBank/DDBJ whole genome shotgun (WGS) entry which is preliminary data.</text>
</comment>
<feature type="transmembrane region" description="Helical" evidence="1">
    <location>
        <begin position="349"/>
        <end position="368"/>
    </location>
</feature>